<dbReference type="Gene3D" id="3.30.710.10">
    <property type="entry name" value="Potassium Channel Kv1.1, Chain A"/>
    <property type="match status" value="1"/>
</dbReference>
<dbReference type="GO" id="GO:0051260">
    <property type="term" value="P:protein homooligomerization"/>
    <property type="evidence" value="ECO:0007669"/>
    <property type="project" value="InterPro"/>
</dbReference>
<organism evidence="2 3">
    <name type="scientific">Nematostella vectensis</name>
    <name type="common">Starlet sea anemone</name>
    <dbReference type="NCBI Taxonomy" id="45351"/>
    <lineage>
        <taxon>Eukaryota</taxon>
        <taxon>Metazoa</taxon>
        <taxon>Cnidaria</taxon>
        <taxon>Anthozoa</taxon>
        <taxon>Hexacorallia</taxon>
        <taxon>Actiniaria</taxon>
        <taxon>Edwardsiidae</taxon>
        <taxon>Nematostella</taxon>
    </lineage>
</organism>
<dbReference type="InterPro" id="IPR011333">
    <property type="entry name" value="SKP1/BTB/POZ_sf"/>
</dbReference>
<dbReference type="PANTHER" id="PTHR14499:SF144">
    <property type="entry name" value="POTASSIUM CHANNEL TETRAMERISATION-TYPE BTB DOMAIN-CONTAINING PROTEIN"/>
    <property type="match status" value="1"/>
</dbReference>
<dbReference type="PhylomeDB" id="A7SNY3"/>
<dbReference type="Pfam" id="PF02214">
    <property type="entry name" value="BTB_2"/>
    <property type="match status" value="1"/>
</dbReference>
<reference evidence="2 3" key="1">
    <citation type="journal article" date="2007" name="Science">
        <title>Sea anemone genome reveals ancestral eumetazoan gene repertoire and genomic organization.</title>
        <authorList>
            <person name="Putnam N.H."/>
            <person name="Srivastava M."/>
            <person name="Hellsten U."/>
            <person name="Dirks B."/>
            <person name="Chapman J."/>
            <person name="Salamov A."/>
            <person name="Terry A."/>
            <person name="Shapiro H."/>
            <person name="Lindquist E."/>
            <person name="Kapitonov V.V."/>
            <person name="Jurka J."/>
            <person name="Genikhovich G."/>
            <person name="Grigoriev I.V."/>
            <person name="Lucas S.M."/>
            <person name="Steele R.E."/>
            <person name="Finnerty J.R."/>
            <person name="Technau U."/>
            <person name="Martindale M.Q."/>
            <person name="Rokhsar D.S."/>
        </authorList>
    </citation>
    <scope>NUCLEOTIDE SEQUENCE [LARGE SCALE GENOMIC DNA]</scope>
    <source>
        <strain evidence="3">CH2 X CH6</strain>
    </source>
</reference>
<dbReference type="InParanoid" id="A7SNY3"/>
<evidence type="ECO:0000313" key="3">
    <source>
        <dbReference type="Proteomes" id="UP000001593"/>
    </source>
</evidence>
<dbReference type="AlphaFoldDB" id="A7SNY3"/>
<dbReference type="PANTHER" id="PTHR14499">
    <property type="entry name" value="POTASSIUM CHANNEL TETRAMERIZATION DOMAIN-CONTAINING"/>
    <property type="match status" value="1"/>
</dbReference>
<gene>
    <name evidence="2" type="ORF">NEMVEDRAFT_v1g45324</name>
</gene>
<feature type="non-terminal residue" evidence="2">
    <location>
        <position position="94"/>
    </location>
</feature>
<dbReference type="InterPro" id="IPR003131">
    <property type="entry name" value="T1-type_BTB"/>
</dbReference>
<dbReference type="HOGENOM" id="CLU_124090_2_0_1"/>
<dbReference type="eggNOG" id="KOG2723">
    <property type="taxonomic scope" value="Eukaryota"/>
</dbReference>
<proteinExistence type="predicted"/>
<feature type="domain" description="Potassium channel tetramerisation-type BTB" evidence="1">
    <location>
        <begin position="2"/>
        <end position="89"/>
    </location>
</feature>
<dbReference type="OMA" id="YKTLTRC"/>
<evidence type="ECO:0000313" key="2">
    <source>
        <dbReference type="EMBL" id="EDO34594.1"/>
    </source>
</evidence>
<accession>A7SNY3</accession>
<dbReference type="Proteomes" id="UP000001593">
    <property type="component" value="Unassembled WGS sequence"/>
</dbReference>
<dbReference type="STRING" id="45351.A7SNY3"/>
<protein>
    <recommendedName>
        <fullName evidence="1">Potassium channel tetramerisation-type BTB domain-containing protein</fullName>
    </recommendedName>
</protein>
<feature type="non-terminal residue" evidence="2">
    <location>
        <position position="1"/>
    </location>
</feature>
<dbReference type="EMBL" id="DS469725">
    <property type="protein sequence ID" value="EDO34594.1"/>
    <property type="molecule type" value="Genomic_DNA"/>
</dbReference>
<name>A7SNY3_NEMVE</name>
<evidence type="ECO:0000259" key="1">
    <source>
        <dbReference type="Pfam" id="PF02214"/>
    </source>
</evidence>
<sequence>IVNLNVGGYVYTTSYKTLTRCRDSMLGAMFSGRQNLARDTRGNFFIDRDGSLFRYILNFLRTSELCLPDSFDEFQQLSLEADFYQIEDLIKALQ</sequence>
<dbReference type="SUPFAM" id="SSF54695">
    <property type="entry name" value="POZ domain"/>
    <property type="match status" value="1"/>
</dbReference>
<keyword evidence="3" id="KW-1185">Reference proteome</keyword>